<evidence type="ECO:0000313" key="12">
    <source>
        <dbReference type="EMBL" id="MBA4492900.1"/>
    </source>
</evidence>
<comment type="function">
    <text evidence="11">Catalyzes the phosphorylation of the hydroxyl group of 4-methyl-5-beta-hydroxyethylthiazole (THZ).</text>
</comment>
<comment type="similarity">
    <text evidence="11">Belongs to the Thz kinase family.</text>
</comment>
<keyword evidence="9 11" id="KW-0460">Magnesium</keyword>
<dbReference type="GO" id="GO:0009229">
    <property type="term" value="P:thiamine diphosphate biosynthetic process"/>
    <property type="evidence" value="ECO:0007669"/>
    <property type="project" value="UniProtKB-UniRule"/>
</dbReference>
<accession>A0A7W1WN50</accession>
<dbReference type="PRINTS" id="PR01099">
    <property type="entry name" value="HYETHTZKNASE"/>
</dbReference>
<name>A0A7W1WN50_9BACL</name>
<dbReference type="NCBIfam" id="TIGR00694">
    <property type="entry name" value="thiM"/>
    <property type="match status" value="1"/>
</dbReference>
<keyword evidence="7 11" id="KW-0418">Kinase</keyword>
<keyword evidence="4 11" id="KW-0808">Transferase</keyword>
<dbReference type="GO" id="GO:0000287">
    <property type="term" value="F:magnesium ion binding"/>
    <property type="evidence" value="ECO:0007669"/>
    <property type="project" value="UniProtKB-UniRule"/>
</dbReference>
<evidence type="ECO:0000256" key="7">
    <source>
        <dbReference type="ARBA" id="ARBA00022777"/>
    </source>
</evidence>
<keyword evidence="13" id="KW-1185">Reference proteome</keyword>
<evidence type="ECO:0000256" key="9">
    <source>
        <dbReference type="ARBA" id="ARBA00022842"/>
    </source>
</evidence>
<evidence type="ECO:0000256" key="6">
    <source>
        <dbReference type="ARBA" id="ARBA00022741"/>
    </source>
</evidence>
<dbReference type="Gene3D" id="3.40.1190.20">
    <property type="match status" value="1"/>
</dbReference>
<dbReference type="InterPro" id="IPR000417">
    <property type="entry name" value="Hyethyz_kinase"/>
</dbReference>
<evidence type="ECO:0000256" key="2">
    <source>
        <dbReference type="ARBA" id="ARBA00001946"/>
    </source>
</evidence>
<evidence type="ECO:0000256" key="4">
    <source>
        <dbReference type="ARBA" id="ARBA00022679"/>
    </source>
</evidence>
<dbReference type="EMBL" id="JACEIQ010000001">
    <property type="protein sequence ID" value="MBA4492900.1"/>
    <property type="molecule type" value="Genomic_DNA"/>
</dbReference>
<dbReference type="UniPathway" id="UPA00060">
    <property type="reaction ID" value="UER00139"/>
</dbReference>
<evidence type="ECO:0000256" key="11">
    <source>
        <dbReference type="HAMAP-Rule" id="MF_00228"/>
    </source>
</evidence>
<comment type="catalytic activity">
    <reaction evidence="1 11">
        <text>5-(2-hydroxyethyl)-4-methylthiazole + ATP = 4-methyl-5-(2-phosphooxyethyl)-thiazole + ADP + H(+)</text>
        <dbReference type="Rhea" id="RHEA:24212"/>
        <dbReference type="ChEBI" id="CHEBI:15378"/>
        <dbReference type="ChEBI" id="CHEBI:17957"/>
        <dbReference type="ChEBI" id="CHEBI:30616"/>
        <dbReference type="ChEBI" id="CHEBI:58296"/>
        <dbReference type="ChEBI" id="CHEBI:456216"/>
        <dbReference type="EC" id="2.7.1.50"/>
    </reaction>
</comment>
<comment type="pathway">
    <text evidence="3 11">Cofactor biosynthesis; thiamine diphosphate biosynthesis; 4-methyl-5-(2-phosphoethyl)-thiazole from 5-(2-hydroxyethyl)-4-methylthiazole: step 1/1.</text>
</comment>
<dbReference type="Pfam" id="PF02110">
    <property type="entry name" value="HK"/>
    <property type="match status" value="1"/>
</dbReference>
<dbReference type="Proteomes" id="UP000535491">
    <property type="component" value="Unassembled WGS sequence"/>
</dbReference>
<comment type="cofactor">
    <cofactor evidence="2 11">
        <name>Mg(2+)</name>
        <dbReference type="ChEBI" id="CHEBI:18420"/>
    </cofactor>
</comment>
<keyword evidence="8 11" id="KW-0067">ATP-binding</keyword>
<dbReference type="EC" id="2.7.1.50" evidence="11"/>
<evidence type="ECO:0000256" key="8">
    <source>
        <dbReference type="ARBA" id="ARBA00022840"/>
    </source>
</evidence>
<keyword evidence="5 11" id="KW-0479">Metal-binding</keyword>
<keyword evidence="6 11" id="KW-0547">Nucleotide-binding</keyword>
<dbReference type="RefSeq" id="WP_181750126.1">
    <property type="nucleotide sequence ID" value="NZ_JACEIQ010000001.1"/>
</dbReference>
<dbReference type="NCBIfam" id="NF006830">
    <property type="entry name" value="PRK09355.1"/>
    <property type="match status" value="1"/>
</dbReference>
<dbReference type="CDD" id="cd01170">
    <property type="entry name" value="THZ_kinase"/>
    <property type="match status" value="1"/>
</dbReference>
<evidence type="ECO:0000256" key="1">
    <source>
        <dbReference type="ARBA" id="ARBA00001771"/>
    </source>
</evidence>
<dbReference type="GO" id="GO:0009228">
    <property type="term" value="P:thiamine biosynthetic process"/>
    <property type="evidence" value="ECO:0007669"/>
    <property type="project" value="UniProtKB-KW"/>
</dbReference>
<keyword evidence="10 11" id="KW-0784">Thiamine biosynthesis</keyword>
<organism evidence="12 13">
    <name type="scientific">Paenactinomyces guangxiensis</name>
    <dbReference type="NCBI Taxonomy" id="1490290"/>
    <lineage>
        <taxon>Bacteria</taxon>
        <taxon>Bacillati</taxon>
        <taxon>Bacillota</taxon>
        <taxon>Bacilli</taxon>
        <taxon>Bacillales</taxon>
        <taxon>Thermoactinomycetaceae</taxon>
        <taxon>Paenactinomyces</taxon>
    </lineage>
</organism>
<gene>
    <name evidence="11 12" type="primary">thiM</name>
    <name evidence="12" type="ORF">H1191_01050</name>
</gene>
<dbReference type="InterPro" id="IPR029056">
    <property type="entry name" value="Ribokinase-like"/>
</dbReference>
<evidence type="ECO:0000256" key="5">
    <source>
        <dbReference type="ARBA" id="ARBA00022723"/>
    </source>
</evidence>
<dbReference type="GO" id="GO:0005524">
    <property type="term" value="F:ATP binding"/>
    <property type="evidence" value="ECO:0007669"/>
    <property type="project" value="UniProtKB-UniRule"/>
</dbReference>
<dbReference type="AlphaFoldDB" id="A0A7W1WN50"/>
<evidence type="ECO:0000256" key="3">
    <source>
        <dbReference type="ARBA" id="ARBA00004868"/>
    </source>
</evidence>
<feature type="binding site" evidence="11">
    <location>
        <position position="45"/>
    </location>
    <ligand>
        <name>substrate</name>
    </ligand>
</feature>
<proteinExistence type="inferred from homology"/>
<feature type="binding site" evidence="11">
    <location>
        <position position="194"/>
    </location>
    <ligand>
        <name>substrate</name>
    </ligand>
</feature>
<dbReference type="PIRSF" id="PIRSF000513">
    <property type="entry name" value="Thz_kinase"/>
    <property type="match status" value="1"/>
</dbReference>
<feature type="binding site" evidence="11">
    <location>
        <position position="121"/>
    </location>
    <ligand>
        <name>ATP</name>
        <dbReference type="ChEBI" id="CHEBI:30616"/>
    </ligand>
</feature>
<reference evidence="12 13" key="1">
    <citation type="submission" date="2020-07" db="EMBL/GenBank/DDBJ databases">
        <authorList>
            <person name="Feng H."/>
        </authorList>
    </citation>
    <scope>NUCLEOTIDE SEQUENCE [LARGE SCALE GENOMIC DNA]</scope>
    <source>
        <strain evidence="13">s-10</strain>
    </source>
</reference>
<feature type="binding site" evidence="11">
    <location>
        <position position="167"/>
    </location>
    <ligand>
        <name>ATP</name>
        <dbReference type="ChEBI" id="CHEBI:30616"/>
    </ligand>
</feature>
<evidence type="ECO:0000256" key="10">
    <source>
        <dbReference type="ARBA" id="ARBA00022977"/>
    </source>
</evidence>
<comment type="caution">
    <text evidence="12">The sequence shown here is derived from an EMBL/GenBank/DDBJ whole genome shotgun (WGS) entry which is preliminary data.</text>
</comment>
<evidence type="ECO:0000313" key="13">
    <source>
        <dbReference type="Proteomes" id="UP000535491"/>
    </source>
</evidence>
<dbReference type="GO" id="GO:0004417">
    <property type="term" value="F:hydroxyethylthiazole kinase activity"/>
    <property type="evidence" value="ECO:0007669"/>
    <property type="project" value="UniProtKB-UniRule"/>
</dbReference>
<dbReference type="SUPFAM" id="SSF53613">
    <property type="entry name" value="Ribokinase-like"/>
    <property type="match status" value="1"/>
</dbReference>
<protein>
    <recommendedName>
        <fullName evidence="11">Hydroxyethylthiazole kinase</fullName>
        <ecNumber evidence="11">2.7.1.50</ecNumber>
    </recommendedName>
    <alternativeName>
        <fullName evidence="11">4-methyl-5-beta-hydroxyethylthiazole kinase</fullName>
        <shortName evidence="11">TH kinase</shortName>
        <shortName evidence="11">Thz kinase</shortName>
    </alternativeName>
</protein>
<sequence length="272" mass="28334">MDTVDSAKWLEKVRRERPLVHNITNLVVTNIAANALLALGASPVMAYAKEEVADMAGIANGLSLNMGTLDEAVVEAMLIAGRAANEAGVPVVFDPVGVGATPYRNEVAKKITEELNISVLRGNAAEIGVLLGAGGEVKGVDAASATDSLGDFMKQYAKKKDCVVIATGKTDLVTDGDTIWQLHNGHELLTKITGSGCMATAILGAFAGIAGKEADVKSFAEASMAALTCYNVAGELAAEKSNGPGTFQAALFDALFKLEGERVNKRARVTVR</sequence>
<dbReference type="HAMAP" id="MF_00228">
    <property type="entry name" value="Thz_kinase"/>
    <property type="match status" value="1"/>
</dbReference>